<proteinExistence type="predicted"/>
<keyword evidence="2" id="KW-1185">Reference proteome</keyword>
<dbReference type="EMBL" id="BQNB010015578">
    <property type="protein sequence ID" value="GJT41639.1"/>
    <property type="molecule type" value="Genomic_DNA"/>
</dbReference>
<name>A0ABQ5DX19_9ASTR</name>
<evidence type="ECO:0000313" key="1">
    <source>
        <dbReference type="EMBL" id="GJT41639.1"/>
    </source>
</evidence>
<gene>
    <name evidence="1" type="ORF">Tco_0941504</name>
</gene>
<sequence>MSLVIPAAGGSSSAVVAEVSAPTEEGQENVGPEDAYLELADPNEGMTASDVLPAKKLRIDHPTLVFGIGGKTLAGLEQIRPVGSRLPAREQLAFPLVAPSS</sequence>
<protein>
    <submittedName>
        <fullName evidence="1">Uncharacterized protein</fullName>
    </submittedName>
</protein>
<reference evidence="1" key="1">
    <citation type="journal article" date="2022" name="Int. J. Mol. Sci.">
        <title>Draft Genome of Tanacetum Coccineum: Genomic Comparison of Closely Related Tanacetum-Family Plants.</title>
        <authorList>
            <person name="Yamashiro T."/>
            <person name="Shiraishi A."/>
            <person name="Nakayama K."/>
            <person name="Satake H."/>
        </authorList>
    </citation>
    <scope>NUCLEOTIDE SEQUENCE</scope>
</reference>
<reference evidence="1" key="2">
    <citation type="submission" date="2022-01" db="EMBL/GenBank/DDBJ databases">
        <authorList>
            <person name="Yamashiro T."/>
            <person name="Shiraishi A."/>
            <person name="Satake H."/>
            <person name="Nakayama K."/>
        </authorList>
    </citation>
    <scope>NUCLEOTIDE SEQUENCE</scope>
</reference>
<accession>A0ABQ5DX19</accession>
<comment type="caution">
    <text evidence="1">The sequence shown here is derived from an EMBL/GenBank/DDBJ whole genome shotgun (WGS) entry which is preliminary data.</text>
</comment>
<organism evidence="1 2">
    <name type="scientific">Tanacetum coccineum</name>
    <dbReference type="NCBI Taxonomy" id="301880"/>
    <lineage>
        <taxon>Eukaryota</taxon>
        <taxon>Viridiplantae</taxon>
        <taxon>Streptophyta</taxon>
        <taxon>Embryophyta</taxon>
        <taxon>Tracheophyta</taxon>
        <taxon>Spermatophyta</taxon>
        <taxon>Magnoliopsida</taxon>
        <taxon>eudicotyledons</taxon>
        <taxon>Gunneridae</taxon>
        <taxon>Pentapetalae</taxon>
        <taxon>asterids</taxon>
        <taxon>campanulids</taxon>
        <taxon>Asterales</taxon>
        <taxon>Asteraceae</taxon>
        <taxon>Asteroideae</taxon>
        <taxon>Anthemideae</taxon>
        <taxon>Anthemidinae</taxon>
        <taxon>Tanacetum</taxon>
    </lineage>
</organism>
<dbReference type="Proteomes" id="UP001151760">
    <property type="component" value="Unassembled WGS sequence"/>
</dbReference>
<evidence type="ECO:0000313" key="2">
    <source>
        <dbReference type="Proteomes" id="UP001151760"/>
    </source>
</evidence>